<accession>A0A8T0ZHV7</accession>
<gene>
    <name evidence="1" type="ORF">PC113_g6680</name>
    <name evidence="2" type="ORF">PC129_g4443</name>
</gene>
<evidence type="ECO:0000313" key="3">
    <source>
        <dbReference type="Proteomes" id="UP000735874"/>
    </source>
</evidence>
<evidence type="ECO:0000313" key="2">
    <source>
        <dbReference type="EMBL" id="KAG3224897.1"/>
    </source>
</evidence>
<organism evidence="1 3">
    <name type="scientific">Phytophthora cactorum</name>
    <dbReference type="NCBI Taxonomy" id="29920"/>
    <lineage>
        <taxon>Eukaryota</taxon>
        <taxon>Sar</taxon>
        <taxon>Stramenopiles</taxon>
        <taxon>Oomycota</taxon>
        <taxon>Peronosporomycetes</taxon>
        <taxon>Peronosporales</taxon>
        <taxon>Peronosporaceae</taxon>
        <taxon>Phytophthora</taxon>
    </lineage>
</organism>
<reference evidence="1" key="1">
    <citation type="submission" date="2018-10" db="EMBL/GenBank/DDBJ databases">
        <title>Effector identification in a new, highly contiguous assembly of the strawberry crown rot pathogen Phytophthora cactorum.</title>
        <authorList>
            <person name="Armitage A.D."/>
            <person name="Nellist C.F."/>
            <person name="Bates H."/>
            <person name="Vickerstaff R.J."/>
            <person name="Harrison R.J."/>
        </authorList>
    </citation>
    <scope>NUCLEOTIDE SEQUENCE</scope>
    <source>
        <strain evidence="1">15-7</strain>
        <strain evidence="2">P421</strain>
    </source>
</reference>
<dbReference type="EMBL" id="RCMV01000098">
    <property type="protein sequence ID" value="KAG3224897.1"/>
    <property type="molecule type" value="Genomic_DNA"/>
</dbReference>
<evidence type="ECO:0000313" key="1">
    <source>
        <dbReference type="EMBL" id="KAG2861998.1"/>
    </source>
</evidence>
<proteinExistence type="predicted"/>
<dbReference type="VEuPathDB" id="FungiDB:PC110_g2525"/>
<dbReference type="Proteomes" id="UP000735874">
    <property type="component" value="Unassembled WGS sequence"/>
</dbReference>
<dbReference type="EMBL" id="RCMG01000139">
    <property type="protein sequence ID" value="KAG2861998.1"/>
    <property type="molecule type" value="Genomic_DNA"/>
</dbReference>
<sequence>MPHSPDKFVREIGQEHVWQVIQKRFVLNPDHWRGWVPDAIQLFLNGELDSSPYARQKRKSGDIGLLWVDVKEHLAARVVKLTAEPVHTEGNVEVEMLLQLKVPHGPQPLTCKDTTRRF</sequence>
<dbReference type="AlphaFoldDB" id="A0A8T0ZHV7"/>
<dbReference type="Proteomes" id="UP000760860">
    <property type="component" value="Unassembled WGS sequence"/>
</dbReference>
<protein>
    <submittedName>
        <fullName evidence="1">Uncharacterized protein</fullName>
    </submittedName>
</protein>
<name>A0A8T0ZHV7_9STRA</name>
<comment type="caution">
    <text evidence="1">The sequence shown here is derived from an EMBL/GenBank/DDBJ whole genome shotgun (WGS) entry which is preliminary data.</text>
</comment>